<evidence type="ECO:0000256" key="1">
    <source>
        <dbReference type="ARBA" id="ARBA00022729"/>
    </source>
</evidence>
<dbReference type="Gene3D" id="3.40.190.10">
    <property type="entry name" value="Periplasmic binding protein-like II"/>
    <property type="match status" value="2"/>
</dbReference>
<dbReference type="GO" id="GO:0030975">
    <property type="term" value="F:thiamine binding"/>
    <property type="evidence" value="ECO:0007669"/>
    <property type="project" value="TreeGrafter"/>
</dbReference>
<feature type="chain" id="PRO_5015038326" evidence="2">
    <location>
        <begin position="26"/>
        <end position="369"/>
    </location>
</feature>
<protein>
    <submittedName>
        <fullName evidence="4">Iron ABC transporter substrate-binding protein</fullName>
    </submittedName>
    <submittedName>
        <fullName evidence="5">Putative spermidine/putrescine transport system substrate-binding protein</fullName>
    </submittedName>
</protein>
<name>A0A0F5LQ70_9HYPH</name>
<proteinExistence type="predicted"/>
<dbReference type="STRING" id="1121477.SAMN02745223_01133"/>
<accession>A0A0F5LQ70</accession>
<evidence type="ECO:0000313" key="5">
    <source>
        <dbReference type="EMBL" id="SHE82082.1"/>
    </source>
</evidence>
<evidence type="ECO:0000313" key="3">
    <source>
        <dbReference type="EMBL" id="KKB84246.1"/>
    </source>
</evidence>
<feature type="signal peptide" evidence="2">
    <location>
        <begin position="1"/>
        <end position="25"/>
    </location>
</feature>
<dbReference type="OrthoDB" id="9766989at2"/>
<dbReference type="GO" id="GO:0030288">
    <property type="term" value="C:outer membrane-bounded periplasmic space"/>
    <property type="evidence" value="ECO:0007669"/>
    <property type="project" value="TreeGrafter"/>
</dbReference>
<dbReference type="SUPFAM" id="SSF53850">
    <property type="entry name" value="Periplasmic binding protein-like II"/>
    <property type="match status" value="1"/>
</dbReference>
<dbReference type="PANTHER" id="PTHR30006:SF2">
    <property type="entry name" value="ABC TRANSPORTER SUBSTRATE-BINDING PROTEIN"/>
    <property type="match status" value="1"/>
</dbReference>
<dbReference type="AlphaFoldDB" id="A0A0F5LQ70"/>
<evidence type="ECO:0000313" key="6">
    <source>
        <dbReference type="Proteomes" id="UP000033608"/>
    </source>
</evidence>
<dbReference type="PANTHER" id="PTHR30006">
    <property type="entry name" value="THIAMINE-BINDING PERIPLASMIC PROTEIN-RELATED"/>
    <property type="match status" value="1"/>
</dbReference>
<organism evidence="4 6">
    <name type="scientific">Devosia limi DSM 17137</name>
    <dbReference type="NCBI Taxonomy" id="1121477"/>
    <lineage>
        <taxon>Bacteria</taxon>
        <taxon>Pseudomonadati</taxon>
        <taxon>Pseudomonadota</taxon>
        <taxon>Alphaproteobacteria</taxon>
        <taxon>Hyphomicrobiales</taxon>
        <taxon>Devosiaceae</taxon>
        <taxon>Devosia</taxon>
    </lineage>
</organism>
<reference evidence="5 7" key="2">
    <citation type="submission" date="2016-11" db="EMBL/GenBank/DDBJ databases">
        <authorList>
            <person name="Jaros S."/>
            <person name="Januszkiewicz K."/>
            <person name="Wedrychowicz H."/>
        </authorList>
    </citation>
    <scope>NUCLEOTIDE SEQUENCE [LARGE SCALE GENOMIC DNA]</scope>
    <source>
        <strain evidence="5 7">DSM 17137</strain>
    </source>
</reference>
<dbReference type="Proteomes" id="UP000184533">
    <property type="component" value="Unassembled WGS sequence"/>
</dbReference>
<dbReference type="EMBL" id="LAJF01000079">
    <property type="protein sequence ID" value="KKB84246.1"/>
    <property type="molecule type" value="Genomic_DNA"/>
</dbReference>
<dbReference type="GO" id="GO:0030976">
    <property type="term" value="F:thiamine pyrophosphate binding"/>
    <property type="evidence" value="ECO:0007669"/>
    <property type="project" value="TreeGrafter"/>
</dbReference>
<dbReference type="Proteomes" id="UP000033608">
    <property type="component" value="Unassembled WGS sequence"/>
</dbReference>
<evidence type="ECO:0000256" key="2">
    <source>
        <dbReference type="SAM" id="SignalP"/>
    </source>
</evidence>
<dbReference type="GO" id="GO:0015888">
    <property type="term" value="P:thiamine transport"/>
    <property type="evidence" value="ECO:0007669"/>
    <property type="project" value="TreeGrafter"/>
</dbReference>
<evidence type="ECO:0000313" key="4">
    <source>
        <dbReference type="EMBL" id="KKB84269.1"/>
    </source>
</evidence>
<gene>
    <name evidence="5" type="ORF">SAMN02745223_01133</name>
    <name evidence="3" type="ORF">VW29_11205</name>
    <name evidence="4" type="ORF">VW29_11320</name>
</gene>
<reference evidence="4 6" key="1">
    <citation type="submission" date="2015-03" db="EMBL/GenBank/DDBJ databases">
        <authorList>
            <person name="Hassan Y.I."/>
            <person name="Lepp D."/>
            <person name="Zhou T."/>
        </authorList>
    </citation>
    <scope>NUCLEOTIDE SEQUENCE [LARGE SCALE GENOMIC DNA]</scope>
    <source>
        <strain evidence="4 6">DSM 17137</strain>
    </source>
</reference>
<dbReference type="Pfam" id="PF13343">
    <property type="entry name" value="SBP_bac_6"/>
    <property type="match status" value="1"/>
</dbReference>
<keyword evidence="1 2" id="KW-0732">Signal</keyword>
<keyword evidence="6" id="KW-1185">Reference proteome</keyword>
<evidence type="ECO:0000313" key="7">
    <source>
        <dbReference type="Proteomes" id="UP000184533"/>
    </source>
</evidence>
<dbReference type="EMBL" id="FQVC01000003">
    <property type="protein sequence ID" value="SHE82082.1"/>
    <property type="molecule type" value="Genomic_DNA"/>
</dbReference>
<dbReference type="EMBL" id="LAJF01000079">
    <property type="protein sequence ID" value="KKB84269.1"/>
    <property type="molecule type" value="Genomic_DNA"/>
</dbReference>
<dbReference type="PATRIC" id="fig|1121477.3.peg.3378"/>
<sequence length="369" mass="38801">MTLKHALAASVSMLAVLSVTAPSFAQTDLAALYEAAKAEGQLTTIALPHDWCGYGAVIDGFKAKYPGITINELNPDAGSADEIEAIKANKGNTGPQAPDVIDVGLSFGPSAKAEGLIQPYKVSTWDSIPADAKDEEGYWYGDYYGVMAFLVNKDLVSTMPTDWADLASDEYANAVALAGDPRASAQAIQSVYAAGLAANGGDDATAADAGLKFFGDLNAKGNFVPVIGKSASLAQGTTPIVVAWDYNLLAWRDSFEGNPEAEIIVPANGVVAGVYVQAISAYAPHPNAAKLWMEYLYSDEGQLGWLKGYCHPIRFNDLAEKGLIPQDMLDALPPADAYAKAVFPTIDQQNAAKATITGQWDAAVGANVQ</sequence>